<dbReference type="OrthoDB" id="3035164at2"/>
<dbReference type="Proteomes" id="UP000465601">
    <property type="component" value="Unassembled WGS sequence"/>
</dbReference>
<evidence type="ECO:0000313" key="2">
    <source>
        <dbReference type="Proteomes" id="UP000465601"/>
    </source>
</evidence>
<name>A0A833HMB3_9FIRM</name>
<evidence type="ECO:0000313" key="1">
    <source>
        <dbReference type="EMBL" id="KAB3527599.1"/>
    </source>
</evidence>
<reference evidence="1 2" key="1">
    <citation type="submission" date="2019-10" db="EMBL/GenBank/DDBJ databases">
        <title>Alkaliphilus serpentinus sp. nov. and Alkaliphilus pronyensis sp. nov., two novel anaerobic alkaliphilic species isolated from the serpentinized-hosted hydrothermal field of the Prony Bay (New Caledonia).</title>
        <authorList>
            <person name="Postec A."/>
        </authorList>
    </citation>
    <scope>NUCLEOTIDE SEQUENCE [LARGE SCALE GENOMIC DNA]</scope>
    <source>
        <strain evidence="1 2">LacT</strain>
    </source>
</reference>
<accession>A0A833HMB3</accession>
<sequence length="115" mass="12993">MDAYSIRIEGERVGEIIDMVEGDFKFQPSANVYVYYSEKYYLRNDSNLLSSFIIKLQGDNICIIDIIAGGGGTGLFGFTLGAETSRVNEVIRYFEAICKEKGWSIEADLKNLREE</sequence>
<dbReference type="RefSeq" id="WP_151866494.1">
    <property type="nucleotide sequence ID" value="NZ_WBZB01000040.1"/>
</dbReference>
<keyword evidence="2" id="KW-1185">Reference proteome</keyword>
<dbReference type="AlphaFoldDB" id="A0A833HMB3"/>
<protein>
    <submittedName>
        <fullName evidence="1">Uncharacterized protein</fullName>
    </submittedName>
</protein>
<organism evidence="1 2">
    <name type="scientific">Alkaliphilus serpentinus</name>
    <dbReference type="NCBI Taxonomy" id="1482731"/>
    <lineage>
        <taxon>Bacteria</taxon>
        <taxon>Bacillati</taxon>
        <taxon>Bacillota</taxon>
        <taxon>Clostridia</taxon>
        <taxon>Peptostreptococcales</taxon>
        <taxon>Natronincolaceae</taxon>
        <taxon>Alkaliphilus</taxon>
    </lineage>
</organism>
<gene>
    <name evidence="1" type="ORF">F8153_11485</name>
</gene>
<dbReference type="EMBL" id="WBZB01000040">
    <property type="protein sequence ID" value="KAB3527599.1"/>
    <property type="molecule type" value="Genomic_DNA"/>
</dbReference>
<comment type="caution">
    <text evidence="1">The sequence shown here is derived from an EMBL/GenBank/DDBJ whole genome shotgun (WGS) entry which is preliminary data.</text>
</comment>
<proteinExistence type="predicted"/>